<keyword evidence="6 11" id="KW-0812">Transmembrane</keyword>
<keyword evidence="10 11" id="KW-0472">Membrane</keyword>
<dbReference type="PROSITE" id="PS50885">
    <property type="entry name" value="HAMP"/>
    <property type="match status" value="1"/>
</dbReference>
<dbReference type="Gene3D" id="3.30.565.10">
    <property type="entry name" value="Histidine kinase-like ATPase, C-terminal domain"/>
    <property type="match status" value="1"/>
</dbReference>
<comment type="subcellular location">
    <subcellularLocation>
        <location evidence="2">Membrane</location>
        <topology evidence="2">Multi-pass membrane protein</topology>
    </subcellularLocation>
</comment>
<evidence type="ECO:0000259" key="13">
    <source>
        <dbReference type="PROSITE" id="PS50885"/>
    </source>
</evidence>
<dbReference type="Proteomes" id="UP000036356">
    <property type="component" value="Unassembled WGS sequence"/>
</dbReference>
<evidence type="ECO:0000256" key="6">
    <source>
        <dbReference type="ARBA" id="ARBA00022692"/>
    </source>
</evidence>
<keyword evidence="5 14" id="KW-0808">Transferase</keyword>
<gene>
    <name evidence="14" type="primary">sphS</name>
    <name evidence="14" type="ORF">DEAC_c39130</name>
</gene>
<evidence type="ECO:0000256" key="4">
    <source>
        <dbReference type="ARBA" id="ARBA00022553"/>
    </source>
</evidence>
<dbReference type="SMART" id="SM00387">
    <property type="entry name" value="HATPase_c"/>
    <property type="match status" value="1"/>
</dbReference>
<dbReference type="InterPro" id="IPR003594">
    <property type="entry name" value="HATPase_dom"/>
</dbReference>
<keyword evidence="7" id="KW-0418">Kinase</keyword>
<evidence type="ECO:0000256" key="8">
    <source>
        <dbReference type="ARBA" id="ARBA00022989"/>
    </source>
</evidence>
<dbReference type="CDD" id="cd00082">
    <property type="entry name" value="HisKA"/>
    <property type="match status" value="1"/>
</dbReference>
<dbReference type="GO" id="GO:0005886">
    <property type="term" value="C:plasma membrane"/>
    <property type="evidence" value="ECO:0007669"/>
    <property type="project" value="TreeGrafter"/>
</dbReference>
<dbReference type="Pfam" id="PF00512">
    <property type="entry name" value="HisKA"/>
    <property type="match status" value="1"/>
</dbReference>
<dbReference type="GO" id="GO:0000155">
    <property type="term" value="F:phosphorelay sensor kinase activity"/>
    <property type="evidence" value="ECO:0007669"/>
    <property type="project" value="InterPro"/>
</dbReference>
<evidence type="ECO:0000256" key="9">
    <source>
        <dbReference type="ARBA" id="ARBA00023012"/>
    </source>
</evidence>
<reference evidence="14 15" key="1">
    <citation type="submission" date="2015-06" db="EMBL/GenBank/DDBJ databases">
        <title>Draft genome of the moderately acidophilic sulfate reducer Candidatus Desulfosporosinus acididurans strain M1.</title>
        <authorList>
            <person name="Poehlein A."/>
            <person name="Petzsch P."/>
            <person name="Johnson B.D."/>
            <person name="Schloemann M."/>
            <person name="Daniel R."/>
            <person name="Muehling M."/>
        </authorList>
    </citation>
    <scope>NUCLEOTIDE SEQUENCE [LARGE SCALE GENOMIC DNA]</scope>
    <source>
        <strain evidence="14 15">M1</strain>
    </source>
</reference>
<comment type="caution">
    <text evidence="14">The sequence shown here is derived from an EMBL/GenBank/DDBJ whole genome shotgun (WGS) entry which is preliminary data.</text>
</comment>
<dbReference type="InterPro" id="IPR005467">
    <property type="entry name" value="His_kinase_dom"/>
</dbReference>
<evidence type="ECO:0000256" key="5">
    <source>
        <dbReference type="ARBA" id="ARBA00022679"/>
    </source>
</evidence>
<dbReference type="InterPro" id="IPR036097">
    <property type="entry name" value="HisK_dim/P_sf"/>
</dbReference>
<dbReference type="InterPro" id="IPR036890">
    <property type="entry name" value="HATPase_C_sf"/>
</dbReference>
<feature type="domain" description="Histidine kinase" evidence="12">
    <location>
        <begin position="247"/>
        <end position="462"/>
    </location>
</feature>
<evidence type="ECO:0000256" key="7">
    <source>
        <dbReference type="ARBA" id="ARBA00022777"/>
    </source>
</evidence>
<dbReference type="Pfam" id="PF02518">
    <property type="entry name" value="HATPase_c"/>
    <property type="match status" value="1"/>
</dbReference>
<dbReference type="InterPro" id="IPR003661">
    <property type="entry name" value="HisK_dim/P_dom"/>
</dbReference>
<dbReference type="Gene3D" id="6.10.340.10">
    <property type="match status" value="1"/>
</dbReference>
<keyword evidence="8 11" id="KW-1133">Transmembrane helix</keyword>
<keyword evidence="4" id="KW-0597">Phosphoprotein</keyword>
<sequence length="468" mass="52656">MALRNNEHRRQPQKLRRLFTGYLAVFCLGTILFVVSLFAIFDLLLTNSVILPANYGEVQLSVMKEKIASSNTVTPDMIPETCSYGVFTRQGRFVSGNFNKKDAAMAWDLTQKQGRDRDFIYYYLPIPRRNEICIVRYTLLAQFSSPVLRQFLPSPEILFELVLGLGFLLEVFLLASSFGRKLTKKLHSLEKATEKIQNHDLNFSVESSGIYEIDNVLYSIDKMKEALKESLQKQWDQEQTRREQISALAHDIKTPITIIRGNVDLLSETNQTEEQKSYTGYIIDSARQMEQYVRTLIEISKAEMGFSLHKEILDTGTFITKIHKQISALMAVKRLSLDFKTRNLPQSLHADSDLLQRAILNIAANAVDFSPQGGTIVFDVGFAGDTVQFCVVDSGNGFSEDALKNATQQFYMGDKSRSSKAHYGMGLFIANSIAVQHKGRLLAENSSETGGGMVTIRIPIESGEGKLK</sequence>
<evidence type="ECO:0000313" key="15">
    <source>
        <dbReference type="Proteomes" id="UP000036356"/>
    </source>
</evidence>
<dbReference type="PANTHER" id="PTHR45528:SF8">
    <property type="entry name" value="HISTIDINE KINASE"/>
    <property type="match status" value="1"/>
</dbReference>
<protein>
    <recommendedName>
        <fullName evidence="3">histidine kinase</fullName>
        <ecNumber evidence="3">2.7.13.3</ecNumber>
    </recommendedName>
</protein>
<name>A0A0J1FMB7_9FIRM</name>
<evidence type="ECO:0000256" key="3">
    <source>
        <dbReference type="ARBA" id="ARBA00012438"/>
    </source>
</evidence>
<evidence type="ECO:0000256" key="10">
    <source>
        <dbReference type="ARBA" id="ARBA00023136"/>
    </source>
</evidence>
<dbReference type="AlphaFoldDB" id="A0A0J1FMB7"/>
<dbReference type="PANTHER" id="PTHR45528">
    <property type="entry name" value="SENSOR HISTIDINE KINASE CPXA"/>
    <property type="match status" value="1"/>
</dbReference>
<dbReference type="STRING" id="476652.DEAC_c39130"/>
<dbReference type="SUPFAM" id="SSF55874">
    <property type="entry name" value="ATPase domain of HSP90 chaperone/DNA topoisomerase II/histidine kinase"/>
    <property type="match status" value="1"/>
</dbReference>
<accession>A0A0J1FMB7</accession>
<dbReference type="EMBL" id="LDZY01000017">
    <property type="protein sequence ID" value="KLU64098.1"/>
    <property type="molecule type" value="Genomic_DNA"/>
</dbReference>
<dbReference type="EC" id="2.7.13.3" evidence="3"/>
<comment type="catalytic activity">
    <reaction evidence="1">
        <text>ATP + protein L-histidine = ADP + protein N-phospho-L-histidine.</text>
        <dbReference type="EC" id="2.7.13.3"/>
    </reaction>
</comment>
<evidence type="ECO:0000313" key="14">
    <source>
        <dbReference type="EMBL" id="KLU64098.1"/>
    </source>
</evidence>
<dbReference type="RefSeq" id="WP_047811691.1">
    <property type="nucleotide sequence ID" value="NZ_LDZY01000017.1"/>
</dbReference>
<dbReference type="SUPFAM" id="SSF47384">
    <property type="entry name" value="Homodimeric domain of signal transducing histidine kinase"/>
    <property type="match status" value="1"/>
</dbReference>
<feature type="domain" description="HAMP" evidence="13">
    <location>
        <begin position="180"/>
        <end position="232"/>
    </location>
</feature>
<keyword evidence="15" id="KW-1185">Reference proteome</keyword>
<dbReference type="Gene3D" id="1.10.287.130">
    <property type="match status" value="1"/>
</dbReference>
<proteinExistence type="predicted"/>
<dbReference type="PROSITE" id="PS50109">
    <property type="entry name" value="HIS_KIN"/>
    <property type="match status" value="1"/>
</dbReference>
<dbReference type="InterPro" id="IPR003660">
    <property type="entry name" value="HAMP_dom"/>
</dbReference>
<keyword evidence="9" id="KW-0902">Two-component regulatory system</keyword>
<evidence type="ECO:0000256" key="2">
    <source>
        <dbReference type="ARBA" id="ARBA00004141"/>
    </source>
</evidence>
<organism evidence="14 15">
    <name type="scientific">Desulfosporosinus acididurans</name>
    <dbReference type="NCBI Taxonomy" id="476652"/>
    <lineage>
        <taxon>Bacteria</taxon>
        <taxon>Bacillati</taxon>
        <taxon>Bacillota</taxon>
        <taxon>Clostridia</taxon>
        <taxon>Eubacteriales</taxon>
        <taxon>Desulfitobacteriaceae</taxon>
        <taxon>Desulfosporosinus</taxon>
    </lineage>
</organism>
<evidence type="ECO:0000256" key="1">
    <source>
        <dbReference type="ARBA" id="ARBA00000085"/>
    </source>
</evidence>
<dbReference type="PATRIC" id="fig|476652.3.peg.4142"/>
<dbReference type="InterPro" id="IPR050398">
    <property type="entry name" value="HssS/ArlS-like"/>
</dbReference>
<evidence type="ECO:0000259" key="12">
    <source>
        <dbReference type="PROSITE" id="PS50109"/>
    </source>
</evidence>
<feature type="transmembrane region" description="Helical" evidence="11">
    <location>
        <begin position="21"/>
        <end position="41"/>
    </location>
</feature>
<dbReference type="SMART" id="SM00388">
    <property type="entry name" value="HisKA"/>
    <property type="match status" value="1"/>
</dbReference>
<evidence type="ECO:0000256" key="11">
    <source>
        <dbReference type="SAM" id="Phobius"/>
    </source>
</evidence>